<dbReference type="Proteomes" id="UP001203423">
    <property type="component" value="Unassembled WGS sequence"/>
</dbReference>
<protein>
    <submittedName>
        <fullName evidence="2">Uncharacterized protein</fullName>
    </submittedName>
</protein>
<sequence length="91" mass="10008">MTPYSALDEADQRRADPNSGTTLAAAQVRFPVTSLEEMQGQFAATGDNQSLRAQLSARFDNSDVDLSSTWPIACSNALVMKRLALTEWLMR</sequence>
<dbReference type="EMBL" id="JAKIKS010000052">
    <property type="protein sequence ID" value="MCL1125552.1"/>
    <property type="molecule type" value="Genomic_DNA"/>
</dbReference>
<comment type="caution">
    <text evidence="2">The sequence shown here is derived from an EMBL/GenBank/DDBJ whole genome shotgun (WGS) entry which is preliminary data.</text>
</comment>
<organism evidence="2 3">
    <name type="scientific">Shewanella surugensis</name>
    <dbReference type="NCBI Taxonomy" id="212020"/>
    <lineage>
        <taxon>Bacteria</taxon>
        <taxon>Pseudomonadati</taxon>
        <taxon>Pseudomonadota</taxon>
        <taxon>Gammaproteobacteria</taxon>
        <taxon>Alteromonadales</taxon>
        <taxon>Shewanellaceae</taxon>
        <taxon>Shewanella</taxon>
    </lineage>
</organism>
<name>A0ABT0LCW9_9GAMM</name>
<evidence type="ECO:0000256" key="1">
    <source>
        <dbReference type="SAM" id="MobiDB-lite"/>
    </source>
</evidence>
<evidence type="ECO:0000313" key="3">
    <source>
        <dbReference type="Proteomes" id="UP001203423"/>
    </source>
</evidence>
<evidence type="ECO:0000313" key="2">
    <source>
        <dbReference type="EMBL" id="MCL1125552.1"/>
    </source>
</evidence>
<feature type="region of interest" description="Disordered" evidence="1">
    <location>
        <begin position="1"/>
        <end position="23"/>
    </location>
</feature>
<accession>A0ABT0LCW9</accession>
<gene>
    <name evidence="2" type="ORF">L2764_13965</name>
</gene>
<reference evidence="2 3" key="1">
    <citation type="submission" date="2022-01" db="EMBL/GenBank/DDBJ databases">
        <title>Whole genome-based taxonomy of the Shewanellaceae.</title>
        <authorList>
            <person name="Martin-Rodriguez A.J."/>
        </authorList>
    </citation>
    <scope>NUCLEOTIDE SEQUENCE [LARGE SCALE GENOMIC DNA]</scope>
    <source>
        <strain evidence="2 3">DSM 17177</strain>
    </source>
</reference>
<keyword evidence="3" id="KW-1185">Reference proteome</keyword>
<proteinExistence type="predicted"/>
<dbReference type="RefSeq" id="WP_248940866.1">
    <property type="nucleotide sequence ID" value="NZ_JAKIKS010000052.1"/>
</dbReference>